<protein>
    <recommendedName>
        <fullName evidence="2">NfeD integral membrane domain-containing protein</fullName>
    </recommendedName>
</protein>
<keyword evidence="1" id="KW-0812">Transmembrane</keyword>
<dbReference type="Pfam" id="PF24961">
    <property type="entry name" value="NfeD_membrane"/>
    <property type="match status" value="1"/>
</dbReference>
<feature type="non-terminal residue" evidence="3">
    <location>
        <position position="184"/>
    </location>
</feature>
<name>A0A6V8PUI0_9ACTN</name>
<gene>
    <name evidence="3" type="ORF">HKBW3S43_02040</name>
</gene>
<feature type="non-terminal residue" evidence="3">
    <location>
        <position position="1"/>
    </location>
</feature>
<dbReference type="InterPro" id="IPR052165">
    <property type="entry name" value="Membrane_assoc_protease"/>
</dbReference>
<proteinExistence type="predicted"/>
<accession>A0A6V8PUI0</accession>
<evidence type="ECO:0000259" key="2">
    <source>
        <dbReference type="Pfam" id="PF24961"/>
    </source>
</evidence>
<dbReference type="PANTHER" id="PTHR33507:SF3">
    <property type="entry name" value="INNER MEMBRANE PROTEIN YBBJ"/>
    <property type="match status" value="1"/>
</dbReference>
<comment type="caution">
    <text evidence="3">The sequence shown here is derived from an EMBL/GenBank/DDBJ whole genome shotgun (WGS) entry which is preliminary data.</text>
</comment>
<dbReference type="EMBL" id="BLSB01000518">
    <property type="protein sequence ID" value="GFP36252.1"/>
    <property type="molecule type" value="Genomic_DNA"/>
</dbReference>
<feature type="domain" description="NfeD integral membrane" evidence="2">
    <location>
        <begin position="131"/>
        <end position="179"/>
    </location>
</feature>
<feature type="transmembrane region" description="Helical" evidence="1">
    <location>
        <begin position="151"/>
        <end position="173"/>
    </location>
</feature>
<keyword evidence="1" id="KW-1133">Transmembrane helix</keyword>
<dbReference type="GO" id="GO:0005886">
    <property type="term" value="C:plasma membrane"/>
    <property type="evidence" value="ECO:0007669"/>
    <property type="project" value="TreeGrafter"/>
</dbReference>
<feature type="transmembrane region" description="Helical" evidence="1">
    <location>
        <begin position="122"/>
        <end position="145"/>
    </location>
</feature>
<organism evidence="3 4">
    <name type="scientific">Candidatus Hakubella thermalkaliphila</name>
    <dbReference type="NCBI Taxonomy" id="2754717"/>
    <lineage>
        <taxon>Bacteria</taxon>
        <taxon>Bacillati</taxon>
        <taxon>Actinomycetota</taxon>
        <taxon>Actinomycetota incertae sedis</taxon>
        <taxon>Candidatus Hakubellales</taxon>
        <taxon>Candidatus Hakubellaceae</taxon>
        <taxon>Candidatus Hakubella</taxon>
    </lineage>
</organism>
<evidence type="ECO:0000313" key="4">
    <source>
        <dbReference type="Proteomes" id="UP000576480"/>
    </source>
</evidence>
<reference evidence="3 4" key="1">
    <citation type="journal article" date="2020" name="Front. Microbiol.">
        <title>Single-cell genomics of novel Actinobacteria with the Wood-Ljungdahl pathway discovered in a serpentinizing system.</title>
        <authorList>
            <person name="Merino N."/>
            <person name="Kawai M."/>
            <person name="Boyd E.S."/>
            <person name="Colman D.R."/>
            <person name="McGlynn S.E."/>
            <person name="Nealson K.H."/>
            <person name="Kurokawa K."/>
            <person name="Hongoh Y."/>
        </authorList>
    </citation>
    <scope>NUCLEOTIDE SEQUENCE [LARGE SCALE GENOMIC DNA]</scope>
    <source>
        <strain evidence="3 4">S43</strain>
    </source>
</reference>
<sequence length="184" mass="20189">PASMNSPSATSDLNNHPALLAEAMVDPAIEIRAVTIDGELRLLTPAEFEEKQTELGPERVIVVTEDLPTGFVQGKVVTLPAKQAARFRLTAHQVSRIEDVLPLYGLEGALLFRVPLTWSEQLVRFLTHAQISSLLLTLVMLGLMFEVMSPGQGIGAIIGLLSLALFFFGRYLAGLAEWAWELFF</sequence>
<evidence type="ECO:0000313" key="3">
    <source>
        <dbReference type="EMBL" id="GFP36252.1"/>
    </source>
</evidence>
<keyword evidence="1" id="KW-0472">Membrane</keyword>
<dbReference type="Proteomes" id="UP000576480">
    <property type="component" value="Unassembled WGS sequence"/>
</dbReference>
<dbReference type="PANTHER" id="PTHR33507">
    <property type="entry name" value="INNER MEMBRANE PROTEIN YBBJ"/>
    <property type="match status" value="1"/>
</dbReference>
<dbReference type="AlphaFoldDB" id="A0A6V8PUI0"/>
<dbReference type="InterPro" id="IPR056739">
    <property type="entry name" value="NfeD_membrane"/>
</dbReference>
<evidence type="ECO:0000256" key="1">
    <source>
        <dbReference type="SAM" id="Phobius"/>
    </source>
</evidence>